<keyword evidence="4" id="KW-0106">Calcium</keyword>
<gene>
    <name evidence="7" type="ORF">KQ249_13680</name>
</gene>
<dbReference type="InterPro" id="IPR036116">
    <property type="entry name" value="FN3_sf"/>
</dbReference>
<dbReference type="InterPro" id="IPR059100">
    <property type="entry name" value="TSP3_bac"/>
</dbReference>
<dbReference type="Gene3D" id="2.60.40.10">
    <property type="entry name" value="Immunoglobulins"/>
    <property type="match status" value="1"/>
</dbReference>
<organism evidence="7 8">
    <name type="scientific">Marinobacter adhaerens</name>
    <dbReference type="NCBI Taxonomy" id="1033846"/>
    <lineage>
        <taxon>Bacteria</taxon>
        <taxon>Pseudomonadati</taxon>
        <taxon>Pseudomonadota</taxon>
        <taxon>Gammaproteobacteria</taxon>
        <taxon>Pseudomonadales</taxon>
        <taxon>Marinobacteraceae</taxon>
        <taxon>Marinobacter</taxon>
    </lineage>
</organism>
<dbReference type="Proteomes" id="UP000683442">
    <property type="component" value="Chromosome"/>
</dbReference>
<evidence type="ECO:0000256" key="4">
    <source>
        <dbReference type="ARBA" id="ARBA00022837"/>
    </source>
</evidence>
<dbReference type="EMBL" id="CP076686">
    <property type="protein sequence ID" value="QWV11736.1"/>
    <property type="molecule type" value="Genomic_DNA"/>
</dbReference>
<dbReference type="SUPFAM" id="SSF49265">
    <property type="entry name" value="Fibronectin type III"/>
    <property type="match status" value="1"/>
</dbReference>
<dbReference type="Gene3D" id="3.90.182.10">
    <property type="entry name" value="Toxin - Anthrax Protective Antigen,domain 1"/>
    <property type="match status" value="2"/>
</dbReference>
<dbReference type="SMART" id="SM00758">
    <property type="entry name" value="PA14"/>
    <property type="match status" value="2"/>
</dbReference>
<comment type="subcellular location">
    <subcellularLocation>
        <location evidence="1">Secreted</location>
    </subcellularLocation>
</comment>
<feature type="domain" description="PA14" evidence="6">
    <location>
        <begin position="40"/>
        <end position="196"/>
    </location>
</feature>
<dbReference type="PANTHER" id="PTHR46769">
    <property type="entry name" value="POLYCYSTIC KIDNEY AND HEPATIC DISEASE 1 (AUTOSOMAL RECESSIVE)-LIKE 1"/>
    <property type="match status" value="1"/>
</dbReference>
<evidence type="ECO:0000259" key="6">
    <source>
        <dbReference type="PROSITE" id="PS51820"/>
    </source>
</evidence>
<accession>A0ABX8ID67</accession>
<reference evidence="7 8" key="1">
    <citation type="submission" date="2021-06" db="EMBL/GenBank/DDBJ databases">
        <title>Microbial metabolic specificity influences pelagic lipid remineralization.</title>
        <authorList>
            <person name="Behrendt L."/>
            <person name="Hunter J.E."/>
            <person name="Alcolombri U."/>
            <person name="Smriga S."/>
            <person name="Mincer T."/>
            <person name="Lowenstein D.P."/>
            <person name="Peaudecerf F.J."/>
            <person name="Fernandez V.I."/>
            <person name="Fredricks H."/>
            <person name="Almblad H."/>
            <person name="Harrison J.J."/>
            <person name="Stocker R."/>
            <person name="Van Mooy B.A.S."/>
        </authorList>
    </citation>
    <scope>NUCLEOTIDE SEQUENCE [LARGE SCALE GENOMIC DNA]</scope>
    <source>
        <strain evidence="7 8">HP15-B</strain>
    </source>
</reference>
<dbReference type="GeneID" id="78560504"/>
<dbReference type="InterPro" id="IPR052387">
    <property type="entry name" value="Fibrocystin"/>
</dbReference>
<name>A0ABX8ID67_9GAMM</name>
<protein>
    <recommendedName>
        <fullName evidence="6">PA14 domain-containing protein</fullName>
    </recommendedName>
</protein>
<feature type="region of interest" description="Disordered" evidence="5">
    <location>
        <begin position="546"/>
        <end position="589"/>
    </location>
</feature>
<evidence type="ECO:0000256" key="2">
    <source>
        <dbReference type="ARBA" id="ARBA00022525"/>
    </source>
</evidence>
<keyword evidence="3" id="KW-0732">Signal</keyword>
<dbReference type="PROSITE" id="PS51820">
    <property type="entry name" value="PA14"/>
    <property type="match status" value="2"/>
</dbReference>
<evidence type="ECO:0000313" key="7">
    <source>
        <dbReference type="EMBL" id="QWV11736.1"/>
    </source>
</evidence>
<keyword evidence="8" id="KW-1185">Reference proteome</keyword>
<dbReference type="SUPFAM" id="SSF56988">
    <property type="entry name" value="Anthrax protective antigen"/>
    <property type="match status" value="2"/>
</dbReference>
<sequence>MATGKFVPLTLTALFLSGCQSWTMRGVDSLPPTAALPEASEAGWAELRYFEGVNGNSIAQLTSLSRYPDNPDQVLELTRLSVSPNRADNYGSLVRGFIEAPASGLYRFYVSGDDETQFLLSPSQNASDVRVIASVTGWTSAGDYSKYTSQVSAVQELTAGKRYYFELRHKEGGGGDHFSVAWEGPGFGRSVIDSQYLYSPRQESQLYPDTADARLGFSAGYRVGFFDGEHSLPFNDAYPPLDEDQDGLYDNWEVQAGLNPADPEDANADPDNDLLTTADEYQLWIDPTSADTDGDSIPDGAEFAYGLDPADPLDAERDADGDGYSNLREYNEGTDPSNPDDKPVEPEAPVDVPYTQGLVGQYFSGRNFETFDFARLDESPTNSWGGGSPGGNLPNDRFSVRWYSTLIPAFDSGQRNYEFRISRDDGARLYVGGDLIIDAWTGLNSTTYRAQKALSAGEKYPVVLEFNEGYGGASVVLQVVDMSNGRTVNSSDIFRVTPLDSEVSLDSDGDSIPDVWEMEYGSDPWMDDAGQVLNTQGVTVLSAFESGVSPRNPSEAAIWEGRTAGIGDSTTSEPSAPEPDPEPDPAPAPVVTISWTAPGTRLDGTSISLSEIQSYQINYGQNQSSLDQTVTVSSDVTTYSFEGLSAGVWYFNLQTRDQEGLLSPPSNTVQYNIQ</sequence>
<dbReference type="PROSITE" id="PS51257">
    <property type="entry name" value="PROKAR_LIPOPROTEIN"/>
    <property type="match status" value="1"/>
</dbReference>
<feature type="region of interest" description="Disordered" evidence="5">
    <location>
        <begin position="287"/>
        <end position="349"/>
    </location>
</feature>
<dbReference type="InterPro" id="IPR037524">
    <property type="entry name" value="PA14/GLEYA"/>
</dbReference>
<proteinExistence type="predicted"/>
<evidence type="ECO:0000256" key="5">
    <source>
        <dbReference type="SAM" id="MobiDB-lite"/>
    </source>
</evidence>
<keyword evidence="2" id="KW-0964">Secreted</keyword>
<dbReference type="RefSeq" id="WP_014577265.1">
    <property type="nucleotide sequence ID" value="NZ_CP076686.1"/>
</dbReference>
<dbReference type="InterPro" id="IPR003961">
    <property type="entry name" value="FN3_dom"/>
</dbReference>
<dbReference type="PANTHER" id="PTHR46769:SF2">
    <property type="entry name" value="FIBROCYSTIN-L ISOFORM 2 PRECURSOR-RELATED"/>
    <property type="match status" value="1"/>
</dbReference>
<dbReference type="Pfam" id="PF18884">
    <property type="entry name" value="TSP3_bac"/>
    <property type="match status" value="1"/>
</dbReference>
<evidence type="ECO:0000313" key="8">
    <source>
        <dbReference type="Proteomes" id="UP000683442"/>
    </source>
</evidence>
<evidence type="ECO:0000256" key="3">
    <source>
        <dbReference type="ARBA" id="ARBA00022729"/>
    </source>
</evidence>
<dbReference type="InterPro" id="IPR013783">
    <property type="entry name" value="Ig-like_fold"/>
</dbReference>
<dbReference type="InterPro" id="IPR011658">
    <property type="entry name" value="PA14_dom"/>
</dbReference>
<dbReference type="CDD" id="cd00063">
    <property type="entry name" value="FN3"/>
    <property type="match status" value="1"/>
</dbReference>
<evidence type="ECO:0000256" key="1">
    <source>
        <dbReference type="ARBA" id="ARBA00004613"/>
    </source>
</evidence>
<feature type="domain" description="PA14" evidence="6">
    <location>
        <begin position="353"/>
        <end position="493"/>
    </location>
</feature>
<dbReference type="Pfam" id="PF07691">
    <property type="entry name" value="PA14"/>
    <property type="match status" value="2"/>
</dbReference>